<evidence type="ECO:0000256" key="1">
    <source>
        <dbReference type="ARBA" id="ARBA00010945"/>
    </source>
</evidence>
<evidence type="ECO:0000256" key="2">
    <source>
        <dbReference type="ARBA" id="ARBA00022763"/>
    </source>
</evidence>
<reference evidence="10" key="1">
    <citation type="journal article" date="2019" name="Int. J. Syst. Evol. Microbiol.">
        <title>The Global Catalogue of Microorganisms (GCM) 10K type strain sequencing project: providing services to taxonomists for standard genome sequencing and annotation.</title>
        <authorList>
            <consortium name="The Broad Institute Genomics Platform"/>
            <consortium name="The Broad Institute Genome Sequencing Center for Infectious Disease"/>
            <person name="Wu L."/>
            <person name="Ma J."/>
        </authorList>
    </citation>
    <scope>NUCLEOTIDE SEQUENCE [LARGE SCALE GENOMIC DNA]</scope>
    <source>
        <strain evidence="10">JCM 19129</strain>
    </source>
</reference>
<feature type="region of interest" description="Disordered" evidence="7">
    <location>
        <begin position="260"/>
        <end position="282"/>
    </location>
</feature>
<evidence type="ECO:0000259" key="8">
    <source>
        <dbReference type="PROSITE" id="PS50173"/>
    </source>
</evidence>
<dbReference type="Gene3D" id="3.30.70.270">
    <property type="match status" value="1"/>
</dbReference>
<feature type="domain" description="UmuC" evidence="8">
    <location>
        <begin position="1"/>
        <end position="148"/>
    </location>
</feature>
<dbReference type="InterPro" id="IPR036775">
    <property type="entry name" value="DNA_pol_Y-fam_lit_finger_sf"/>
</dbReference>
<dbReference type="SUPFAM" id="SSF56672">
    <property type="entry name" value="DNA/RNA polymerases"/>
    <property type="match status" value="1"/>
</dbReference>
<keyword evidence="5" id="KW-0742">SOS response</keyword>
<dbReference type="PANTHER" id="PTHR11076:SF34">
    <property type="entry name" value="PROTEIN UMUC"/>
    <property type="match status" value="1"/>
</dbReference>
<comment type="caution">
    <text evidence="9">The sequence shown here is derived from an EMBL/GenBank/DDBJ whole genome shotgun (WGS) entry which is preliminary data.</text>
</comment>
<dbReference type="PROSITE" id="PS50173">
    <property type="entry name" value="UMUC"/>
    <property type="match status" value="1"/>
</dbReference>
<evidence type="ECO:0000256" key="7">
    <source>
        <dbReference type="SAM" id="MobiDB-lite"/>
    </source>
</evidence>
<feature type="compositionally biased region" description="Low complexity" evidence="7">
    <location>
        <begin position="269"/>
        <end position="282"/>
    </location>
</feature>
<name>A0ABP9G2Y1_9MICC</name>
<dbReference type="Pfam" id="PF11798">
    <property type="entry name" value="IMS_HHH"/>
    <property type="match status" value="1"/>
</dbReference>
<dbReference type="InterPro" id="IPR024728">
    <property type="entry name" value="PolY_HhH_motif"/>
</dbReference>
<keyword evidence="3" id="KW-0741">SOS mutagenesis</keyword>
<dbReference type="EMBL" id="BAABLW010000007">
    <property type="protein sequence ID" value="GAA4926914.1"/>
    <property type="molecule type" value="Genomic_DNA"/>
</dbReference>
<protein>
    <submittedName>
        <fullName evidence="9">Y-family DNA polymerase</fullName>
    </submittedName>
</protein>
<evidence type="ECO:0000313" key="10">
    <source>
        <dbReference type="Proteomes" id="UP001500368"/>
    </source>
</evidence>
<dbReference type="Gene3D" id="1.10.150.20">
    <property type="entry name" value="5' to 3' exonuclease, C-terminal subdomain"/>
    <property type="match status" value="1"/>
</dbReference>
<keyword evidence="4" id="KW-0234">DNA repair</keyword>
<dbReference type="InterPro" id="IPR025188">
    <property type="entry name" value="DUF4113"/>
</dbReference>
<dbReference type="InterPro" id="IPR001126">
    <property type="entry name" value="UmuC"/>
</dbReference>
<dbReference type="Pfam" id="PF00817">
    <property type="entry name" value="IMS"/>
    <property type="match status" value="1"/>
</dbReference>
<gene>
    <name evidence="9" type="ORF">GCM10025790_26180</name>
</gene>
<keyword evidence="2" id="KW-0227">DNA damage</keyword>
<dbReference type="Gene3D" id="3.40.1170.60">
    <property type="match status" value="1"/>
</dbReference>
<dbReference type="InterPro" id="IPR017961">
    <property type="entry name" value="DNA_pol_Y-fam_little_finger"/>
</dbReference>
<dbReference type="InterPro" id="IPR043128">
    <property type="entry name" value="Rev_trsase/Diguanyl_cyclase"/>
</dbReference>
<evidence type="ECO:0000256" key="5">
    <source>
        <dbReference type="ARBA" id="ARBA00023236"/>
    </source>
</evidence>
<dbReference type="Proteomes" id="UP001500368">
    <property type="component" value="Unassembled WGS sequence"/>
</dbReference>
<organism evidence="9 10">
    <name type="scientific">Nesterenkonia rhizosphaerae</name>
    <dbReference type="NCBI Taxonomy" id="1348272"/>
    <lineage>
        <taxon>Bacteria</taxon>
        <taxon>Bacillati</taxon>
        <taxon>Actinomycetota</taxon>
        <taxon>Actinomycetes</taxon>
        <taxon>Micrococcales</taxon>
        <taxon>Micrococcaceae</taxon>
        <taxon>Nesterenkonia</taxon>
    </lineage>
</organism>
<evidence type="ECO:0000256" key="4">
    <source>
        <dbReference type="ARBA" id="ARBA00023204"/>
    </source>
</evidence>
<dbReference type="Pfam" id="PF13438">
    <property type="entry name" value="DUF4113"/>
    <property type="match status" value="1"/>
</dbReference>
<dbReference type="PANTHER" id="PTHR11076">
    <property type="entry name" value="DNA REPAIR POLYMERASE UMUC / TRANSFERASE FAMILY MEMBER"/>
    <property type="match status" value="1"/>
</dbReference>
<dbReference type="InterPro" id="IPR050116">
    <property type="entry name" value="DNA_polymerase-Y"/>
</dbReference>
<sequence length="387" mass="42433">MSREAKQLGISVGAPWFKLAPTAAQRGLVARSSNYELYGDMSHRFLQVIAEHSGQVEKYSIDEAFALFEGQPQAARSFAATVKADIARRLDLPVGVGLGATKTLAKLANLAAKSIGWMQGICVWEALPSDYRVSLLESLPVQQLWGVGRRSAAKLEALGITTAADLKAADPQLIRRRHGLPLMRTVMELNSHACIELEEEREFRDSLVFSRSFSAPVTTREVMDQVLSSYAQRACSRLNKRSTEARTVTAWAMTSWHSTGPEAESAFHSPSATASLPSPTSDPVTLMRAAKRLLPLIEEGRRYTKAGITLTGLSPAGQQAAFDLFTPDQDSRALGPLMEQVRARAGAEAIGLGRGGLRTAADWEMRREMMSPRYTTRWDEVLEVRAC</sequence>
<evidence type="ECO:0000313" key="9">
    <source>
        <dbReference type="EMBL" id="GAA4926914.1"/>
    </source>
</evidence>
<evidence type="ECO:0000256" key="6">
    <source>
        <dbReference type="ARBA" id="ARBA00025589"/>
    </source>
</evidence>
<dbReference type="InterPro" id="IPR043502">
    <property type="entry name" value="DNA/RNA_pol_sf"/>
</dbReference>
<dbReference type="SUPFAM" id="SSF100879">
    <property type="entry name" value="Lesion bypass DNA polymerase (Y-family), little finger domain"/>
    <property type="match status" value="1"/>
</dbReference>
<dbReference type="Gene3D" id="3.30.1490.100">
    <property type="entry name" value="DNA polymerase, Y-family, little finger domain"/>
    <property type="match status" value="1"/>
</dbReference>
<accession>A0ABP9G2Y1</accession>
<dbReference type="Pfam" id="PF11799">
    <property type="entry name" value="IMS_C"/>
    <property type="match status" value="1"/>
</dbReference>
<keyword evidence="10" id="KW-1185">Reference proteome</keyword>
<comment type="function">
    <text evidence="6">Poorly processive, error-prone DNA polymerase involved in untargeted mutagenesis. Copies undamaged DNA at stalled replication forks, which arise in vivo from mismatched or misaligned primer ends. These misaligned primers can be extended by PolIV. Exhibits no 3'-5' exonuclease (proofreading) activity. May be involved in translesional synthesis, in conjunction with the beta clamp from PolIII.</text>
</comment>
<proteinExistence type="inferred from homology"/>
<comment type="similarity">
    <text evidence="1">Belongs to the DNA polymerase type-Y family.</text>
</comment>
<evidence type="ECO:0000256" key="3">
    <source>
        <dbReference type="ARBA" id="ARBA00023199"/>
    </source>
</evidence>